<feature type="domain" description="HTH rpiR-type" evidence="4">
    <location>
        <begin position="12"/>
        <end position="88"/>
    </location>
</feature>
<accession>A0ABN2TLP6</accession>
<dbReference type="PANTHER" id="PTHR30514">
    <property type="entry name" value="GLUCOKINASE"/>
    <property type="match status" value="1"/>
</dbReference>
<keyword evidence="3" id="KW-0804">Transcription</keyword>
<dbReference type="PROSITE" id="PS51464">
    <property type="entry name" value="SIS"/>
    <property type="match status" value="1"/>
</dbReference>
<gene>
    <name evidence="6" type="ORF">GCM10009755_26940</name>
</gene>
<dbReference type="InterPro" id="IPR046348">
    <property type="entry name" value="SIS_dom_sf"/>
</dbReference>
<dbReference type="Proteomes" id="UP001500755">
    <property type="component" value="Unassembled WGS sequence"/>
</dbReference>
<evidence type="ECO:0000256" key="1">
    <source>
        <dbReference type="ARBA" id="ARBA00023015"/>
    </source>
</evidence>
<evidence type="ECO:0000313" key="6">
    <source>
        <dbReference type="EMBL" id="GAA2013911.1"/>
    </source>
</evidence>
<sequence>MTSPDLAVAEPGGVLDRIRSVLPSLIPSERRVATEVVENPDEVLLMSAASIAARTETSAATVSRACQNLGFQGYQHLRLLLAQDVGRTQRKQKVRPEGTRGMVTAQFEEAARSLSEALGTLDFEAFDRAVDLIDGANRLLLVGNGGSGPLAQMLAVRFLAAERGCEAPADSVVQLLSATGLQPGDVCLVISESGSNSVTLEAAKAARASGASVIGVTAYARTRLTDLSDVALVAGASYNDWAEQRVGGNIVQILLLGALHSAVVERRNPEAHVSERVVGTLSSLVEEPLPEEP</sequence>
<keyword evidence="1" id="KW-0805">Transcription regulation</keyword>
<evidence type="ECO:0000256" key="3">
    <source>
        <dbReference type="ARBA" id="ARBA00023163"/>
    </source>
</evidence>
<dbReference type="InterPro" id="IPR036388">
    <property type="entry name" value="WH-like_DNA-bd_sf"/>
</dbReference>
<dbReference type="CDD" id="cd05013">
    <property type="entry name" value="SIS_RpiR"/>
    <property type="match status" value="1"/>
</dbReference>
<dbReference type="RefSeq" id="WP_344310526.1">
    <property type="nucleotide sequence ID" value="NZ_BAAANO010000033.1"/>
</dbReference>
<dbReference type="InterPro" id="IPR000281">
    <property type="entry name" value="HTH_RpiR"/>
</dbReference>
<proteinExistence type="predicted"/>
<dbReference type="Pfam" id="PF13580">
    <property type="entry name" value="SIS_2"/>
    <property type="match status" value="1"/>
</dbReference>
<keyword evidence="7" id="KW-1185">Reference proteome</keyword>
<organism evidence="6 7">
    <name type="scientific">Brevibacterium samyangense</name>
    <dbReference type="NCBI Taxonomy" id="366888"/>
    <lineage>
        <taxon>Bacteria</taxon>
        <taxon>Bacillati</taxon>
        <taxon>Actinomycetota</taxon>
        <taxon>Actinomycetes</taxon>
        <taxon>Micrococcales</taxon>
        <taxon>Brevibacteriaceae</taxon>
        <taxon>Brevibacterium</taxon>
    </lineage>
</organism>
<dbReference type="Gene3D" id="3.40.50.10490">
    <property type="entry name" value="Glucose-6-phosphate isomerase like protein, domain 1"/>
    <property type="match status" value="1"/>
</dbReference>
<evidence type="ECO:0000259" key="5">
    <source>
        <dbReference type="PROSITE" id="PS51464"/>
    </source>
</evidence>
<feature type="domain" description="SIS" evidence="5">
    <location>
        <begin position="129"/>
        <end position="269"/>
    </location>
</feature>
<dbReference type="EMBL" id="BAAANO010000033">
    <property type="protein sequence ID" value="GAA2013911.1"/>
    <property type="molecule type" value="Genomic_DNA"/>
</dbReference>
<dbReference type="PANTHER" id="PTHR30514:SF1">
    <property type="entry name" value="HTH-TYPE TRANSCRIPTIONAL REGULATOR HEXR-RELATED"/>
    <property type="match status" value="1"/>
</dbReference>
<protein>
    <submittedName>
        <fullName evidence="6">MurR/RpiR family transcriptional regulator</fullName>
    </submittedName>
</protein>
<reference evidence="6 7" key="1">
    <citation type="journal article" date="2019" name="Int. J. Syst. Evol. Microbiol.">
        <title>The Global Catalogue of Microorganisms (GCM) 10K type strain sequencing project: providing services to taxonomists for standard genome sequencing and annotation.</title>
        <authorList>
            <consortium name="The Broad Institute Genomics Platform"/>
            <consortium name="The Broad Institute Genome Sequencing Center for Infectious Disease"/>
            <person name="Wu L."/>
            <person name="Ma J."/>
        </authorList>
    </citation>
    <scope>NUCLEOTIDE SEQUENCE [LARGE SCALE GENOMIC DNA]</scope>
    <source>
        <strain evidence="6 7">JCM 14546</strain>
    </source>
</reference>
<dbReference type="InterPro" id="IPR035472">
    <property type="entry name" value="RpiR-like_SIS"/>
</dbReference>
<dbReference type="InterPro" id="IPR001347">
    <property type="entry name" value="SIS_dom"/>
</dbReference>
<dbReference type="SUPFAM" id="SSF46689">
    <property type="entry name" value="Homeodomain-like"/>
    <property type="match status" value="1"/>
</dbReference>
<dbReference type="InterPro" id="IPR047640">
    <property type="entry name" value="RpiR-like"/>
</dbReference>
<comment type="caution">
    <text evidence="6">The sequence shown here is derived from an EMBL/GenBank/DDBJ whole genome shotgun (WGS) entry which is preliminary data.</text>
</comment>
<dbReference type="SUPFAM" id="SSF53697">
    <property type="entry name" value="SIS domain"/>
    <property type="match status" value="1"/>
</dbReference>
<keyword evidence="2" id="KW-0238">DNA-binding</keyword>
<dbReference type="Pfam" id="PF01418">
    <property type="entry name" value="HTH_6"/>
    <property type="match status" value="1"/>
</dbReference>
<dbReference type="InterPro" id="IPR009057">
    <property type="entry name" value="Homeodomain-like_sf"/>
</dbReference>
<dbReference type="PROSITE" id="PS51071">
    <property type="entry name" value="HTH_RPIR"/>
    <property type="match status" value="1"/>
</dbReference>
<evidence type="ECO:0000313" key="7">
    <source>
        <dbReference type="Proteomes" id="UP001500755"/>
    </source>
</evidence>
<evidence type="ECO:0000259" key="4">
    <source>
        <dbReference type="PROSITE" id="PS51071"/>
    </source>
</evidence>
<name>A0ABN2TLP6_9MICO</name>
<dbReference type="Gene3D" id="1.10.10.10">
    <property type="entry name" value="Winged helix-like DNA-binding domain superfamily/Winged helix DNA-binding domain"/>
    <property type="match status" value="1"/>
</dbReference>
<evidence type="ECO:0000256" key="2">
    <source>
        <dbReference type="ARBA" id="ARBA00023125"/>
    </source>
</evidence>